<gene>
    <name evidence="1" type="ORF">AFUS01_LOCUS42669</name>
</gene>
<reference evidence="1" key="1">
    <citation type="submission" date="2021-06" db="EMBL/GenBank/DDBJ databases">
        <authorList>
            <person name="Hodson N. C."/>
            <person name="Mongue J. A."/>
            <person name="Jaron S. K."/>
        </authorList>
    </citation>
    <scope>NUCLEOTIDE SEQUENCE</scope>
</reference>
<proteinExistence type="predicted"/>
<dbReference type="EMBL" id="CAJVCH010568098">
    <property type="protein sequence ID" value="CAG7833017.1"/>
    <property type="molecule type" value="Genomic_DNA"/>
</dbReference>
<dbReference type="AlphaFoldDB" id="A0A8J2LMQ8"/>
<sequence length="70" mass="8070">MLFRDGTVVVVTATARVRILGSYFWIPLHNERPYSTEPHFTHELKKGVRICAQGRKINEASQSDEKNIQE</sequence>
<accession>A0A8J2LMQ8</accession>
<comment type="caution">
    <text evidence="1">The sequence shown here is derived from an EMBL/GenBank/DDBJ whole genome shotgun (WGS) entry which is preliminary data.</text>
</comment>
<evidence type="ECO:0000313" key="1">
    <source>
        <dbReference type="EMBL" id="CAG7833017.1"/>
    </source>
</evidence>
<evidence type="ECO:0000313" key="2">
    <source>
        <dbReference type="Proteomes" id="UP000708208"/>
    </source>
</evidence>
<protein>
    <submittedName>
        <fullName evidence="1">Uncharacterized protein</fullName>
    </submittedName>
</protein>
<organism evidence="1 2">
    <name type="scientific">Allacma fusca</name>
    <dbReference type="NCBI Taxonomy" id="39272"/>
    <lineage>
        <taxon>Eukaryota</taxon>
        <taxon>Metazoa</taxon>
        <taxon>Ecdysozoa</taxon>
        <taxon>Arthropoda</taxon>
        <taxon>Hexapoda</taxon>
        <taxon>Collembola</taxon>
        <taxon>Symphypleona</taxon>
        <taxon>Sminthuridae</taxon>
        <taxon>Allacma</taxon>
    </lineage>
</organism>
<name>A0A8J2LMQ8_9HEXA</name>
<keyword evidence="2" id="KW-1185">Reference proteome</keyword>
<dbReference type="Proteomes" id="UP000708208">
    <property type="component" value="Unassembled WGS sequence"/>
</dbReference>